<protein>
    <submittedName>
        <fullName evidence="1">Uncharacterized protein</fullName>
    </submittedName>
</protein>
<proteinExistence type="predicted"/>
<gene>
    <name evidence="1" type="ORF">SCD90_07255</name>
</gene>
<comment type="caution">
    <text evidence="1">The sequence shown here is derived from an EMBL/GenBank/DDBJ whole genome shotgun (WGS) entry which is preliminary data.</text>
</comment>
<organism evidence="1 2">
    <name type="scientific">Terrihabitans rhizophilus</name>
    <dbReference type="NCBI Taxonomy" id="3092662"/>
    <lineage>
        <taxon>Bacteria</taxon>
        <taxon>Pseudomonadati</taxon>
        <taxon>Pseudomonadota</taxon>
        <taxon>Alphaproteobacteria</taxon>
        <taxon>Hyphomicrobiales</taxon>
        <taxon>Terrihabitans</taxon>
    </lineage>
</organism>
<reference evidence="1 2" key="1">
    <citation type="submission" date="2023-11" db="EMBL/GenBank/DDBJ databases">
        <authorList>
            <person name="Bao R."/>
        </authorList>
    </citation>
    <scope>NUCLEOTIDE SEQUENCE [LARGE SCALE GENOMIC DNA]</scope>
    <source>
        <strain evidence="1 2">PJ23</strain>
    </source>
</reference>
<dbReference type="Proteomes" id="UP001274321">
    <property type="component" value="Unassembled WGS sequence"/>
</dbReference>
<name>A0ABU4RMN3_9HYPH</name>
<keyword evidence="2" id="KW-1185">Reference proteome</keyword>
<evidence type="ECO:0000313" key="2">
    <source>
        <dbReference type="Proteomes" id="UP001274321"/>
    </source>
</evidence>
<accession>A0ABU4RMN3</accession>
<sequence length="45" mass="4822">MQGSQTPAGRCGPVAAELSSLDFEDRLDARASSTSRHRIGVTWTC</sequence>
<evidence type="ECO:0000313" key="1">
    <source>
        <dbReference type="EMBL" id="MDX6805856.1"/>
    </source>
</evidence>
<dbReference type="EMBL" id="JAXAFJ010000003">
    <property type="protein sequence ID" value="MDX6805856.1"/>
    <property type="molecule type" value="Genomic_DNA"/>
</dbReference>